<dbReference type="GO" id="GO:0005829">
    <property type="term" value="C:cytosol"/>
    <property type="evidence" value="ECO:0007669"/>
    <property type="project" value="UniProtKB-SubCell"/>
</dbReference>
<dbReference type="FunFam" id="1.20.120.340:FF:000001">
    <property type="entry name" value="Flagellar secretion chaperone FliS"/>
    <property type="match status" value="1"/>
</dbReference>
<sequence length="145" mass="15625">MYNNSGVQAYAKIGLESAVMSASPHQLVVMLFDGARSALIRAGIFIQQGDIPGKGNALSKAINIIDNGLIAGLSREKGDPALVDNLEALYSYMVRRLLHANLHNDQQAITEVMALLENIADAWRQIGPNYHPLQDQNNGSTSVPG</sequence>
<evidence type="ECO:0000256" key="2">
    <source>
        <dbReference type="ARBA" id="ARBA00008787"/>
    </source>
</evidence>
<dbReference type="GO" id="GO:0044780">
    <property type="term" value="P:bacterial-type flagellum assembly"/>
    <property type="evidence" value="ECO:0007669"/>
    <property type="project" value="InterPro"/>
</dbReference>
<dbReference type="OrthoDB" id="9792010at2"/>
<evidence type="ECO:0000256" key="4">
    <source>
        <dbReference type="ARBA" id="ARBA00022795"/>
    </source>
</evidence>
<comment type="subcellular location">
    <subcellularLocation>
        <location evidence="1 7">Cytoplasm</location>
        <location evidence="1 7">Cytosol</location>
    </subcellularLocation>
</comment>
<evidence type="ECO:0000256" key="7">
    <source>
        <dbReference type="PIRNR" id="PIRNR039090"/>
    </source>
</evidence>
<evidence type="ECO:0000256" key="5">
    <source>
        <dbReference type="ARBA" id="ARBA00023186"/>
    </source>
</evidence>
<dbReference type="InterPro" id="IPR003713">
    <property type="entry name" value="FliS"/>
</dbReference>
<keyword evidence="9" id="KW-1185">Reference proteome</keyword>
<dbReference type="Proteomes" id="UP000317663">
    <property type="component" value="Unassembled WGS sequence"/>
</dbReference>
<organism evidence="8 9">
    <name type="scientific">Ewingella americana</name>
    <dbReference type="NCBI Taxonomy" id="41202"/>
    <lineage>
        <taxon>Bacteria</taxon>
        <taxon>Pseudomonadati</taxon>
        <taxon>Pseudomonadota</taxon>
        <taxon>Gammaproteobacteria</taxon>
        <taxon>Enterobacterales</taxon>
        <taxon>Yersiniaceae</taxon>
        <taxon>Ewingella</taxon>
    </lineage>
</organism>
<dbReference type="EMBL" id="RCZD01000001">
    <property type="protein sequence ID" value="TPG64734.1"/>
    <property type="molecule type" value="Genomic_DNA"/>
</dbReference>
<keyword evidence="8" id="KW-0969">Cilium</keyword>
<protein>
    <recommendedName>
        <fullName evidence="6 7">Flagellar secretion chaperone FliS</fullName>
    </recommendedName>
</protein>
<dbReference type="PIRSF" id="PIRSF039090">
    <property type="entry name" value="Flis"/>
    <property type="match status" value="1"/>
</dbReference>
<comment type="caution">
    <text evidence="8">The sequence shown here is derived from an EMBL/GenBank/DDBJ whole genome shotgun (WGS) entry which is preliminary data.</text>
</comment>
<keyword evidence="8" id="KW-0966">Cell projection</keyword>
<dbReference type="InterPro" id="IPR036584">
    <property type="entry name" value="FliS_sf"/>
</dbReference>
<keyword evidence="3 7" id="KW-0963">Cytoplasm</keyword>
<comment type="similarity">
    <text evidence="2 7">Belongs to the FliS family.</text>
</comment>
<dbReference type="Gene3D" id="1.20.120.340">
    <property type="entry name" value="Flagellar protein FliS"/>
    <property type="match status" value="1"/>
</dbReference>
<dbReference type="AlphaFoldDB" id="A0A502GS81"/>
<evidence type="ECO:0000313" key="9">
    <source>
        <dbReference type="Proteomes" id="UP000317663"/>
    </source>
</evidence>
<dbReference type="PANTHER" id="PTHR34773">
    <property type="entry name" value="FLAGELLAR SECRETION CHAPERONE FLIS"/>
    <property type="match status" value="1"/>
</dbReference>
<dbReference type="NCBIfam" id="TIGR00208">
    <property type="entry name" value="fliS"/>
    <property type="match status" value="1"/>
</dbReference>
<name>A0A502GS81_9GAMM</name>
<evidence type="ECO:0000256" key="3">
    <source>
        <dbReference type="ARBA" id="ARBA00022490"/>
    </source>
</evidence>
<evidence type="ECO:0000313" key="8">
    <source>
        <dbReference type="EMBL" id="TPG64734.1"/>
    </source>
</evidence>
<accession>A0A502GS81</accession>
<dbReference type="SUPFAM" id="SSF101116">
    <property type="entry name" value="Flagellar export chaperone FliS"/>
    <property type="match status" value="1"/>
</dbReference>
<dbReference type="GO" id="GO:0071973">
    <property type="term" value="P:bacterial-type flagellum-dependent cell motility"/>
    <property type="evidence" value="ECO:0007669"/>
    <property type="project" value="TreeGrafter"/>
</dbReference>
<keyword evidence="8" id="KW-0282">Flagellum</keyword>
<evidence type="ECO:0000256" key="1">
    <source>
        <dbReference type="ARBA" id="ARBA00004514"/>
    </source>
</evidence>
<dbReference type="Pfam" id="PF02561">
    <property type="entry name" value="FliS"/>
    <property type="match status" value="1"/>
</dbReference>
<dbReference type="PANTHER" id="PTHR34773:SF1">
    <property type="entry name" value="FLAGELLAR SECRETION CHAPERONE FLIS"/>
    <property type="match status" value="1"/>
</dbReference>
<proteinExistence type="inferred from homology"/>
<dbReference type="RefSeq" id="WP_140469822.1">
    <property type="nucleotide sequence ID" value="NZ_RCZD01000001.1"/>
</dbReference>
<keyword evidence="4 7" id="KW-1005">Bacterial flagellum biogenesis</keyword>
<gene>
    <name evidence="8" type="primary">fliS</name>
    <name evidence="8" type="ORF">EAH77_00320</name>
</gene>
<keyword evidence="5" id="KW-0143">Chaperone</keyword>
<dbReference type="CDD" id="cd16098">
    <property type="entry name" value="FliS"/>
    <property type="match status" value="1"/>
</dbReference>
<evidence type="ECO:0000256" key="6">
    <source>
        <dbReference type="ARBA" id="ARBA00069985"/>
    </source>
</evidence>
<reference evidence="8 9" key="1">
    <citation type="journal article" date="2019" name="Environ. Microbiol.">
        <title>Species interactions and distinct microbial communities in high Arctic permafrost affected cryosols are associated with the CH4 and CO2 gas fluxes.</title>
        <authorList>
            <person name="Altshuler I."/>
            <person name="Hamel J."/>
            <person name="Turney S."/>
            <person name="Magnuson E."/>
            <person name="Levesque R."/>
            <person name="Greer C."/>
            <person name="Whyte L.G."/>
        </authorList>
    </citation>
    <scope>NUCLEOTIDE SEQUENCE [LARGE SCALE GENOMIC DNA]</scope>
    <source>
        <strain evidence="8 9">E4</strain>
    </source>
</reference>